<keyword evidence="7" id="KW-0234">DNA repair</keyword>
<keyword evidence="3" id="KW-0227">DNA damage</keyword>
<keyword evidence="4" id="KW-0378">Hydrolase</keyword>
<evidence type="ECO:0000256" key="1">
    <source>
        <dbReference type="ARBA" id="ARBA00022485"/>
    </source>
</evidence>
<gene>
    <name evidence="9" type="ORF">JZO67_003323</name>
</gene>
<dbReference type="PANTHER" id="PTHR33693:SF1">
    <property type="entry name" value="TYPE-4 URACIL-DNA GLYCOSYLASE"/>
    <property type="match status" value="1"/>
</dbReference>
<evidence type="ECO:0000256" key="4">
    <source>
        <dbReference type="ARBA" id="ARBA00022801"/>
    </source>
</evidence>
<evidence type="ECO:0000313" key="10">
    <source>
        <dbReference type="Proteomes" id="UP000664357"/>
    </source>
</evidence>
<dbReference type="Pfam" id="PF03167">
    <property type="entry name" value="UDG"/>
    <property type="match status" value="1"/>
</dbReference>
<dbReference type="PANTHER" id="PTHR33693">
    <property type="entry name" value="TYPE-5 URACIL-DNA GLYCOSYLASE"/>
    <property type="match status" value="1"/>
</dbReference>
<evidence type="ECO:0000256" key="5">
    <source>
        <dbReference type="ARBA" id="ARBA00023004"/>
    </source>
</evidence>
<name>A0ABV0EUP1_9ENTE</name>
<evidence type="ECO:0000256" key="6">
    <source>
        <dbReference type="ARBA" id="ARBA00023014"/>
    </source>
</evidence>
<keyword evidence="1" id="KW-0004">4Fe-4S</keyword>
<evidence type="ECO:0000313" key="9">
    <source>
        <dbReference type="EMBL" id="MEO1771343.1"/>
    </source>
</evidence>
<keyword evidence="2" id="KW-0479">Metal-binding</keyword>
<organism evidence="9 10">
    <name type="scientific">Candidatus Enterococcus ferrettii</name>
    <dbReference type="NCBI Taxonomy" id="2815324"/>
    <lineage>
        <taxon>Bacteria</taxon>
        <taxon>Bacillati</taxon>
        <taxon>Bacillota</taxon>
        <taxon>Bacilli</taxon>
        <taxon>Lactobacillales</taxon>
        <taxon>Enterococcaceae</taxon>
        <taxon>Enterococcus</taxon>
    </lineage>
</organism>
<dbReference type="EMBL" id="JAFREL020000002">
    <property type="protein sequence ID" value="MEO1771343.1"/>
    <property type="molecule type" value="Genomic_DNA"/>
</dbReference>
<reference evidence="9 10" key="1">
    <citation type="submission" date="2024-02" db="EMBL/GenBank/DDBJ databases">
        <title>The Genome Sequence of Enterococcus sp. DIV0159.</title>
        <authorList>
            <person name="Earl A."/>
            <person name="Manson A."/>
            <person name="Gilmore M."/>
            <person name="Sanders J."/>
            <person name="Shea T."/>
            <person name="Howe W."/>
            <person name="Livny J."/>
            <person name="Cuomo C."/>
            <person name="Neafsey D."/>
            <person name="Birren B."/>
        </authorList>
    </citation>
    <scope>NUCLEOTIDE SEQUENCE [LARGE SCALE GENOMIC DNA]</scope>
    <source>
        <strain evidence="9 10">665A</strain>
    </source>
</reference>
<dbReference type="SMART" id="SM00987">
    <property type="entry name" value="UreE_C"/>
    <property type="match status" value="1"/>
</dbReference>
<feature type="domain" description="Uracil-DNA glycosylase-like" evidence="8">
    <location>
        <begin position="25"/>
        <end position="204"/>
    </location>
</feature>
<dbReference type="InterPro" id="IPR005122">
    <property type="entry name" value="Uracil-DNA_glycosylase-like"/>
</dbReference>
<proteinExistence type="predicted"/>
<evidence type="ECO:0000256" key="2">
    <source>
        <dbReference type="ARBA" id="ARBA00022723"/>
    </source>
</evidence>
<sequence>MEYPKILVKLVQKRSAGMRLEGFVTGQGPIKPKLMLVGEAPGRNEVENFIPFSGAAGKELLSAMASIGLTRENTYITSAVRSRPFKEVHRINRRTNQEETVYPNRTPSKKEVLAHAPILDYELSIIDPPVIATLGNIGLQRLLGPDHQITELHGQLYQGPVQELNQEQNGYQFSHKEYLVYPLYHPAAIFYNRSLTESIAEDWKNLGLLLEEKR</sequence>
<accession>A0ABV0EUP1</accession>
<dbReference type="InterPro" id="IPR051536">
    <property type="entry name" value="UDG_Type-4/5"/>
</dbReference>
<protein>
    <submittedName>
        <fullName evidence="9">Uracil-DNA glycosylase</fullName>
    </submittedName>
</protein>
<dbReference type="Proteomes" id="UP000664357">
    <property type="component" value="Unassembled WGS sequence"/>
</dbReference>
<dbReference type="SUPFAM" id="SSF52141">
    <property type="entry name" value="Uracil-DNA glycosylase-like"/>
    <property type="match status" value="1"/>
</dbReference>
<evidence type="ECO:0000259" key="8">
    <source>
        <dbReference type="SMART" id="SM00986"/>
    </source>
</evidence>
<dbReference type="CDD" id="cd10030">
    <property type="entry name" value="UDG-F4_TTUDGA_SPO1dp_like"/>
    <property type="match status" value="1"/>
</dbReference>
<dbReference type="SMART" id="SM00986">
    <property type="entry name" value="UDG"/>
    <property type="match status" value="1"/>
</dbReference>
<comment type="caution">
    <text evidence="9">The sequence shown here is derived from an EMBL/GenBank/DDBJ whole genome shotgun (WGS) entry which is preliminary data.</text>
</comment>
<keyword evidence="10" id="KW-1185">Reference proteome</keyword>
<keyword evidence="5" id="KW-0408">Iron</keyword>
<dbReference type="RefSeq" id="WP_207704277.1">
    <property type="nucleotide sequence ID" value="NZ_JAFREL020000002.1"/>
</dbReference>
<evidence type="ECO:0000256" key="3">
    <source>
        <dbReference type="ARBA" id="ARBA00022763"/>
    </source>
</evidence>
<dbReference type="InterPro" id="IPR036895">
    <property type="entry name" value="Uracil-DNA_glycosylase-like_sf"/>
</dbReference>
<dbReference type="Gene3D" id="3.40.470.10">
    <property type="entry name" value="Uracil-DNA glycosylase-like domain"/>
    <property type="match status" value="1"/>
</dbReference>
<evidence type="ECO:0000256" key="7">
    <source>
        <dbReference type="ARBA" id="ARBA00023204"/>
    </source>
</evidence>
<keyword evidence="6" id="KW-0411">Iron-sulfur</keyword>